<feature type="coiled-coil region" evidence="1">
    <location>
        <begin position="1307"/>
        <end position="1334"/>
    </location>
</feature>
<comment type="caution">
    <text evidence="4">The sequence shown here is derived from an EMBL/GenBank/DDBJ whole genome shotgun (WGS) entry which is preliminary data.</text>
</comment>
<feature type="compositionally biased region" description="Polar residues" evidence="2">
    <location>
        <begin position="3099"/>
        <end position="3114"/>
    </location>
</feature>
<dbReference type="InterPro" id="IPR001584">
    <property type="entry name" value="Integrase_cat-core"/>
</dbReference>
<feature type="compositionally biased region" description="Basic and acidic residues" evidence="2">
    <location>
        <begin position="3612"/>
        <end position="3625"/>
    </location>
</feature>
<organism evidence="4 5">
    <name type="scientific">Symbiodinium microadriaticum</name>
    <name type="common">Dinoflagellate</name>
    <name type="synonym">Zooxanthella microadriatica</name>
    <dbReference type="NCBI Taxonomy" id="2951"/>
    <lineage>
        <taxon>Eukaryota</taxon>
        <taxon>Sar</taxon>
        <taxon>Alveolata</taxon>
        <taxon>Dinophyceae</taxon>
        <taxon>Suessiales</taxon>
        <taxon>Symbiodiniaceae</taxon>
        <taxon>Symbiodinium</taxon>
    </lineage>
</organism>
<dbReference type="Proteomes" id="UP000186817">
    <property type="component" value="Unassembled WGS sequence"/>
</dbReference>
<evidence type="ECO:0000313" key="4">
    <source>
        <dbReference type="EMBL" id="OLQ02305.1"/>
    </source>
</evidence>
<feature type="compositionally biased region" description="Low complexity" evidence="2">
    <location>
        <begin position="3496"/>
        <end position="3505"/>
    </location>
</feature>
<feature type="region of interest" description="Disordered" evidence="2">
    <location>
        <begin position="853"/>
        <end position="886"/>
    </location>
</feature>
<feature type="region of interest" description="Disordered" evidence="2">
    <location>
        <begin position="2711"/>
        <end position="2734"/>
    </location>
</feature>
<feature type="compositionally biased region" description="Basic and acidic residues" evidence="2">
    <location>
        <begin position="1233"/>
        <end position="1242"/>
    </location>
</feature>
<feature type="region of interest" description="Disordered" evidence="2">
    <location>
        <begin position="3605"/>
        <end position="3625"/>
    </location>
</feature>
<feature type="region of interest" description="Disordered" evidence="2">
    <location>
        <begin position="3496"/>
        <end position="3543"/>
    </location>
</feature>
<name>A0A1Q9E4G3_SYMMI</name>
<proteinExistence type="predicted"/>
<dbReference type="InterPro" id="IPR036397">
    <property type="entry name" value="RNaseH_sf"/>
</dbReference>
<dbReference type="SUPFAM" id="SSF56399">
    <property type="entry name" value="ADP-ribosylation"/>
    <property type="match status" value="1"/>
</dbReference>
<feature type="domain" description="Integrase catalytic" evidence="3">
    <location>
        <begin position="931"/>
        <end position="1091"/>
    </location>
</feature>
<evidence type="ECO:0000256" key="1">
    <source>
        <dbReference type="SAM" id="Coils"/>
    </source>
</evidence>
<evidence type="ECO:0000313" key="5">
    <source>
        <dbReference type="Proteomes" id="UP000186817"/>
    </source>
</evidence>
<feature type="region of interest" description="Disordered" evidence="2">
    <location>
        <begin position="3082"/>
        <end position="3121"/>
    </location>
</feature>
<dbReference type="OrthoDB" id="446949at2759"/>
<dbReference type="GO" id="GO:0003676">
    <property type="term" value="F:nucleic acid binding"/>
    <property type="evidence" value="ECO:0007669"/>
    <property type="project" value="InterPro"/>
</dbReference>
<evidence type="ECO:0000259" key="3">
    <source>
        <dbReference type="PROSITE" id="PS50994"/>
    </source>
</evidence>
<feature type="region of interest" description="Disordered" evidence="2">
    <location>
        <begin position="1218"/>
        <end position="1278"/>
    </location>
</feature>
<dbReference type="Gene3D" id="3.30.420.10">
    <property type="entry name" value="Ribonuclease H-like superfamily/Ribonuclease H"/>
    <property type="match status" value="1"/>
</dbReference>
<dbReference type="PROSITE" id="PS50994">
    <property type="entry name" value="INTEGRASE"/>
    <property type="match status" value="1"/>
</dbReference>
<protein>
    <recommendedName>
        <fullName evidence="3">Integrase catalytic domain-containing protein</fullName>
    </recommendedName>
</protein>
<feature type="compositionally biased region" description="Basic and acidic residues" evidence="2">
    <location>
        <begin position="3517"/>
        <end position="3529"/>
    </location>
</feature>
<evidence type="ECO:0000256" key="2">
    <source>
        <dbReference type="SAM" id="MobiDB-lite"/>
    </source>
</evidence>
<keyword evidence="1" id="KW-0175">Coiled coil</keyword>
<feature type="region of interest" description="Disordered" evidence="2">
    <location>
        <begin position="100"/>
        <end position="120"/>
    </location>
</feature>
<dbReference type="GO" id="GO:0015074">
    <property type="term" value="P:DNA integration"/>
    <property type="evidence" value="ECO:0007669"/>
    <property type="project" value="InterPro"/>
</dbReference>
<feature type="region of interest" description="Disordered" evidence="2">
    <location>
        <begin position="431"/>
        <end position="468"/>
    </location>
</feature>
<sequence length="3684" mass="413878">MGMICLLTCGWLEMDTMNTLQYCMASGIRCMIPLRNMPGRIEDGDEKKSAPMERSWTGVSSVWEFQATTVRSSVEEAGGRDPVASEMPKYLNEAILGMRGGPGDSKQKETTAVEARSPSARSATSVDMRVQVLREMIEKQSCVTTGTNLFWLVLSGIFHCIEEQVQDSSRTALGQSWQAFRLEIAQSLKHDQITKNWVIATLPYLYAQTIFRLFFDGFPDDRHAVISNDHNFMNNIVMVIHFELMGFQINLDTAKKLRRGLFLPRVLQRPHVNQDEYLRGQRRQAELENQLLGLGTRPLKFGHLDAPRPDEIQLEHVLQGRAELLSGKTSAWMSQSAAMYANKNREKELVPPDLSVDRYLQLSNQGLIMLDRHMGEMDHIMTGAEPEADELQQFGGLDLDLDLIDEGGADHIADGLTSNCASPLARGNSGLALTMDDDDDFGDDGSPLSPSSRQKQKQKEDTGPMHSSKHIWQAAANLSNKSETEEGKPKVKEAETIKLPDFPSPETYRSWRTSVREIIRAASDRPDEAFAWVQEVYKKGTTMESLYETGKFVTLDTKLLAALGKVQKGEVHRQVLNYKETEAAADRPVRGRQVLWMFHQHFKTNEEVGSLYSVEDLLKVTLVGDDLSTFLYNFESVIAGMNHVPDEVTLRDILLRQLRKSHSIKYDLQIFDRAKEGTPTHTYAFLVNAVKEHLTRERTDPADGRRHVAFRMQLLLLPTEVKDLKKAIKSANQLASVISAMLNGVECVNTAPLRKAPYFITPEGKKIQCKLKGRSAGTQVFNAGSAKVELATPAEVIVGHRPKAMRVPAPRHPRFVIRTTWIYKDSAWKKIEDSVDIRSLKVKNQKIEGSPILSITTFKRPDDDPLQEPDSDREAEDEKEQNMSNEARLRAEADSIHHKFCHRPKNPYCKVCQKAKMYSPQARKTGGSSSITSTKYGDHITVDHIITRDMLDHGYDDQKVALVVKDVYSQFRYVYPSDTKNSDQCHEDLLHFLGKDDDVGIIYSDNAPELGQAIKRLGVRHNTSREYVDENKSVIEREIRTILEGTRANLEQSGMPEKYWPLASQHHAFALNLAKRFDTGVVPWEARFGESFTGLVVPFGAKVLYWHNPKQNVPETSKFSSTGVEGIFLGYHVQPGFIFKREYLVAPVHNAVQAIEDGTLKVIRAKRVELIEGQFVFPLDPEQIKHDEATHVPQLDDQNINNASPEADGELDDALQLMDDYLGPGGLDDEGGEGERPPKGEADEAPQPSKPKKPPSEPTDLFDPTRYPDGTPVPAGYNWDGVRLVRNKKGSKRPPDVPSEFWHMYSAQQRKEEIERWEKKVARAEAAKREELEKEAPAMPVLLGHKEPHRPKYESNMERMHNLYLDKLEQTADELYALVAKVINQNDVAKIPEAQEAMDKEWQKLLYKVCWVESQVREFEDVQKEVRQKGQKAHFGRIFEICSLKGSELPKGHPQRKYKGRSVFQGNQVRDENADHAIFAELGSSPASMEAGKIIDVFGSQPGYAKQQADARQAYTQALFEGIATWVRLPRNRWPKAWTNYRDPVCPLRLALYGHPDSGGIWEKHCTKQLRSIGWVPVLPDIWQSIFYHPELDLLLVVYVDDFKMAGPKDNLAKGWEGISKVLDMDPAEPLGRYFGCNHREQTSVKLDRGAHPFAYVFDKQKSAAAAKAGGNSEPRTEDYWEVDPEHALVVRHHLYPRKRLYVPTEDDIKQFPTLGTHRVTELDDGTTRQDDYNQVGPSRINRWWTGRTAFSLVSSSEEEVRLAIAARKGRPIRSKSEAKREAKQQRFKGTDTIIKEPIPSMSKPVNIMSYDMRDFLVSCVDKYCELAGVGRNSLKFAPTPFHDNKVAEPLKPNEPQGRLQPIASRVLMKVLFAARMARWDLLRCTQSLASRVTKWSRDCDVGLHRLICYINSSLDVTMQGFIGDRITECKLWLFCDADWAGERDSKSTSGCALFLVGPNTYYPLNAFSKKQTSITTSSTESEVVAANHGIRAQGLPSLSLWCYLWKEVQANTAGRKTRPPAELPKGTDTIVARIDPELDEIRYGESSHEGRSVADINGLDVHLSDKFKVQVLEDNQATITIILKGDSEKLRHTDRTQKLSFAWMQQQFEKGQFGMINVDTLEQVADIFTKPFSERGKWEHALMLINHVREDEKPAEKPGRDSQAQLKKSQAAAAIQEIEMIASELSRLKSYECSSLERLCEEMSTNRAAKKSKRLRIDSKHNGFYQVYGAWTHGGMQGVTRTRISITAYTSRGVENQRLRRHLMPDKRRGNSRPIEAMDYSQQVRDFWQRQLWAGVIASESLSLQEDVEDAEIKALYQYMPVQAAAANMFDPESFPYLREVCSLDDTGMSLLMPDGSRGRKRILILVSDSTTVFVAGKKTKTNILSDLAAAKNTSLSMYMEIIYEPLWGKTLTEISARIVALIDQTIMRYGVSDPELLIDAVACWQGNELVGRRGIFLNPQPPSWWDHQQGPITAEGSWEKICTRCFQNLNALAETQRRLPQVGVVQLLSGIRGFVYGLPKQFDECMRTIFDEAARNGLAVASMHEYCSDLPLFTDGYHFREDSQSRRKLIAGISHGIHLATAELYAKNAVLADRPGFLNLQKKHRFDPRGRYLVDSRALTESLRKLARAKPTNAEVHTSNDQDAVDPWEDEWFETKREEVHAGMPTLSTEELTAAIEKHNVMRVDQYRWARADEVGDSGELANAPLNEEADVAPESPHRPGADITAAGPKDHIWGDSILKTSGSEERAAKRARKDERLAEVARNEVIAAQGAANMRRWQDCLDFAEMTGVVLHDYWNSSPSKDEADAYLVVNQSDMTPGLAKPRIDPGVRNFITGLIRGNFIDKGEKFRLHSWEGPWVLALEVLQVTNRIKRVNLGLGTLLEMACHDNKGRLSFKGPMDHTADTIGQPAFPVYIRCVHGHHENLARTFAAEEIAVGWLSPYTSEDLDRFDNALREERPIIPIEKAPPRLYHRTTHDAAFSILADSLQPGFGGSGKAHCYFSGQPLEEAKTKAGVRANLPVEIVFDTAEVLAAGCEVFVTESEGFLTGDNVPGHCILFINDDVKDVNLWSRTGGIYAADEAQEAAGSESPTKVEADQPANQEPASGSQATPTTGPEFLKPPAYEATETSSVAEHEEVPPVMMETEQEVPIAETDATMPSVEERPPVPEGTPIVPTELTTTVSHISSTSIINIVQDVQGKAVHAYQQEVHRNEPIHYGGTEAKPTAAFLESINCCHCGTSCLDGQRICFGCGGPVKPGQLRRQNRRTQLARGREAMINQLADDNNAPRVFLSKLKSASKDVAGRGMASFEGDSIRKAKLALGKAKKLGFQTILERFTKDNTYACSLTNNGITRRSVRVMDCLVQAYLPNPGRTTTQRAMAVGSNATVTQEIGPHREDVPHCRVAFFECSQEDLCVAGLTSTPDDAPVAFTWYGAFLSMQDFVKNCARCESSVQLQTFGYGMVEIRGNDVTLISQNLNTMIADDVQYASQAAAEARASAQRSQAAQPKYQTHLPPGKGEAKGKGKGKPREPSTPPPQRPPRGEAEWSWYNRGWSDREWDQWYSQWHGWQQRGWNWLLSPDSPDADDLLSPAGKRAARVRRARMAGHLSNMQKKATERREEEAKMKRQRQELLEQKLKAEQLPDELTRTELNTTWVSPGMKSLYVDAKALKTKGFTQGCGVLRLRV</sequence>
<accession>A0A1Q9E4G3</accession>
<reference evidence="4 5" key="1">
    <citation type="submission" date="2016-02" db="EMBL/GenBank/DDBJ databases">
        <title>Genome analysis of coral dinoflagellate symbionts highlights evolutionary adaptations to a symbiotic lifestyle.</title>
        <authorList>
            <person name="Aranda M."/>
            <person name="Li Y."/>
            <person name="Liew Y.J."/>
            <person name="Baumgarten S."/>
            <person name="Simakov O."/>
            <person name="Wilson M."/>
            <person name="Piel J."/>
            <person name="Ashoor H."/>
            <person name="Bougouffa S."/>
            <person name="Bajic V.B."/>
            <person name="Ryu T."/>
            <person name="Ravasi T."/>
            <person name="Bayer T."/>
            <person name="Micklem G."/>
            <person name="Kim H."/>
            <person name="Bhak J."/>
            <person name="Lajeunesse T.C."/>
            <person name="Voolstra C.R."/>
        </authorList>
    </citation>
    <scope>NUCLEOTIDE SEQUENCE [LARGE SCALE GENOMIC DNA]</scope>
    <source>
        <strain evidence="4 5">CCMP2467</strain>
    </source>
</reference>
<keyword evidence="5" id="KW-1185">Reference proteome</keyword>
<gene>
    <name evidence="4" type="ORF">AK812_SmicGene14868</name>
</gene>
<dbReference type="InterPro" id="IPR012337">
    <property type="entry name" value="RNaseH-like_sf"/>
</dbReference>
<dbReference type="EMBL" id="LSRX01000267">
    <property type="protein sequence ID" value="OLQ02305.1"/>
    <property type="molecule type" value="Genomic_DNA"/>
</dbReference>
<dbReference type="SUPFAM" id="SSF53098">
    <property type="entry name" value="Ribonuclease H-like"/>
    <property type="match status" value="1"/>
</dbReference>
<feature type="compositionally biased region" description="Acidic residues" evidence="2">
    <location>
        <begin position="864"/>
        <end position="879"/>
    </location>
</feature>